<dbReference type="EMBL" id="CH473981">
    <property type="protein sequence ID" value="EDL89934.1"/>
    <property type="molecule type" value="Genomic_DNA"/>
</dbReference>
<dbReference type="EMBL" id="CH473981">
    <property type="protein sequence ID" value="EDL89935.1"/>
    <property type="molecule type" value="Genomic_DNA"/>
</dbReference>
<reference evidence="3" key="3">
    <citation type="submission" date="2005-09" db="EMBL/GenBank/DDBJ databases">
        <authorList>
            <person name="Mural R.J."/>
            <person name="Li P.W."/>
            <person name="Adams M.D."/>
            <person name="Amanatides P.G."/>
            <person name="Baden-Tillson H."/>
            <person name="Barnstead M."/>
            <person name="Chin S.H."/>
            <person name="Dew I."/>
            <person name="Evans C.A."/>
            <person name="Ferriera S."/>
            <person name="Flanigan M."/>
            <person name="Fosler C."/>
            <person name="Glodek A."/>
            <person name="Gu Z."/>
            <person name="Holt R.A."/>
            <person name="Jennings D."/>
            <person name="Kraft C.L."/>
            <person name="Lu F."/>
            <person name="Nguyen T."/>
            <person name="Nusskern D.R."/>
            <person name="Pfannkoch C.M."/>
            <person name="Sitter C."/>
            <person name="Sutton G.G."/>
            <person name="Venter J.C."/>
            <person name="Wang Z."/>
            <person name="Woodage T."/>
            <person name="Zheng X.H."/>
            <person name="Zhong F."/>
        </authorList>
    </citation>
    <scope>NUCLEOTIDE SEQUENCE [LARGE SCALE GENOMIC DNA]</scope>
    <source>
        <strain evidence="2">BN</strain>
        <strain evidence="3">BN, Sprague-Dawley</strain>
    </source>
</reference>
<evidence type="ECO:0000313" key="3">
    <source>
        <dbReference type="Proteomes" id="UP000234681"/>
    </source>
</evidence>
<protein>
    <submittedName>
        <fullName evidence="1">RCG56973, isoform CRA_a</fullName>
    </submittedName>
</protein>
<dbReference type="Proteomes" id="UP000234681">
    <property type="component" value="Chromosome 14"/>
</dbReference>
<reference evidence="1" key="2">
    <citation type="submission" date="2005-07" db="EMBL/GenBank/DDBJ databases">
        <authorList>
            <person name="Mural R.J."/>
            <person name="Li P.W."/>
            <person name="Adams M.D."/>
            <person name="Amanatides P.G."/>
            <person name="Baden-Tillson H."/>
            <person name="Barnstead M."/>
            <person name="Chin S.H."/>
            <person name="Dew I."/>
            <person name="Evans C.A."/>
            <person name="Ferriera S."/>
            <person name="Flanigan M."/>
            <person name="Fosler C."/>
            <person name="Glodek A."/>
            <person name="Gu Z."/>
            <person name="Holt R.A."/>
            <person name="Jennings D."/>
            <person name="Kraft C.L."/>
            <person name="Lu F."/>
            <person name="Nguyen T."/>
            <person name="Nusskern D.R."/>
            <person name="Pfannkoch C.M."/>
            <person name="Sitter C."/>
            <person name="Sutton G.G."/>
            <person name="Venter J.C."/>
            <person name="Wang Z."/>
            <person name="Woodage T."/>
            <person name="Zheng X.H."/>
            <person name="Zhong F."/>
        </authorList>
    </citation>
    <scope>NUCLEOTIDE SEQUENCE</scope>
    <source>
        <strain evidence="1">BN</strain>
    </source>
</reference>
<gene>
    <name evidence="1" type="ORF">rCG_56973</name>
</gene>
<sequence length="49" mass="5455">MPHSSDISNNLGVHCDPCFHSHSFMKWPLTALQKATNHTLPGFSSSLKF</sequence>
<proteinExistence type="predicted"/>
<organism evidence="1 3">
    <name type="scientific">Rattus norvegicus</name>
    <name type="common">Rat</name>
    <dbReference type="NCBI Taxonomy" id="10116"/>
    <lineage>
        <taxon>Eukaryota</taxon>
        <taxon>Metazoa</taxon>
        <taxon>Chordata</taxon>
        <taxon>Craniata</taxon>
        <taxon>Vertebrata</taxon>
        <taxon>Euteleostomi</taxon>
        <taxon>Mammalia</taxon>
        <taxon>Eutheria</taxon>
        <taxon>Euarchontoglires</taxon>
        <taxon>Glires</taxon>
        <taxon>Rodentia</taxon>
        <taxon>Myomorpha</taxon>
        <taxon>Muroidea</taxon>
        <taxon>Muridae</taxon>
        <taxon>Murinae</taxon>
        <taxon>Rattus</taxon>
    </lineage>
</organism>
<evidence type="ECO:0000313" key="2">
    <source>
        <dbReference type="EMBL" id="EDL89935.1"/>
    </source>
</evidence>
<name>A6JD12_RAT</name>
<reference evidence="1" key="1">
    <citation type="journal article" date="2005" name="Genome Res.">
        <title>Gene and alternative splicing annotation with AIR.</title>
        <authorList>
            <person name="Florea L."/>
            <person name="Di Francesco V."/>
            <person name="Miller J."/>
            <person name="Turner R."/>
            <person name="Yao A."/>
            <person name="Harris M."/>
            <person name="Walenz B."/>
            <person name="Mobarry C."/>
            <person name="Merkulov G.V."/>
            <person name="Charlab R."/>
            <person name="Dew I."/>
            <person name="Deng Z."/>
            <person name="Istrail S."/>
            <person name="Li P."/>
            <person name="Sutton G."/>
        </authorList>
    </citation>
    <scope>NUCLEOTIDE SEQUENCE</scope>
    <source>
        <strain evidence="1">BN</strain>
    </source>
</reference>
<accession>A6JD12</accession>
<dbReference type="AlphaFoldDB" id="A6JD12"/>
<evidence type="ECO:0000313" key="1">
    <source>
        <dbReference type="EMBL" id="EDL89934.1"/>
    </source>
</evidence>